<name>A0A813T2T8_9BILA</name>
<dbReference type="Proteomes" id="UP000663829">
    <property type="component" value="Unassembled WGS sequence"/>
</dbReference>
<dbReference type="EMBL" id="CAJOBA010008562">
    <property type="protein sequence ID" value="CAF3831484.1"/>
    <property type="molecule type" value="Genomic_DNA"/>
</dbReference>
<dbReference type="PRINTS" id="PR00094">
    <property type="entry name" value="ADENYLTKNASE"/>
</dbReference>
<dbReference type="Proteomes" id="UP000681722">
    <property type="component" value="Unassembled WGS sequence"/>
</dbReference>
<dbReference type="HAMAP" id="MF_00235">
    <property type="entry name" value="Adenylate_kinase_Adk"/>
    <property type="match status" value="1"/>
</dbReference>
<dbReference type="SUPFAM" id="SSF52540">
    <property type="entry name" value="P-loop containing nucleoside triphosphate hydrolases"/>
    <property type="match status" value="2"/>
</dbReference>
<dbReference type="OrthoDB" id="522106at2759"/>
<dbReference type="Gene3D" id="3.40.50.300">
    <property type="entry name" value="P-loop containing nucleotide triphosphate hydrolases"/>
    <property type="match status" value="2"/>
</dbReference>
<keyword evidence="2 5" id="KW-0808">Transferase</keyword>
<evidence type="ECO:0000313" key="8">
    <source>
        <dbReference type="EMBL" id="CAF1066541.1"/>
    </source>
</evidence>
<comment type="caution">
    <text evidence="7">The sequence shown here is derived from an EMBL/GenBank/DDBJ whole genome shotgun (WGS) entry which is preliminary data.</text>
</comment>
<evidence type="ECO:0000256" key="1">
    <source>
        <dbReference type="ARBA" id="ARBA00007220"/>
    </source>
</evidence>
<dbReference type="PANTHER" id="PTHR23359">
    <property type="entry name" value="NUCLEOTIDE KINASE"/>
    <property type="match status" value="1"/>
</dbReference>
<evidence type="ECO:0000256" key="6">
    <source>
        <dbReference type="SAM" id="MobiDB-lite"/>
    </source>
</evidence>
<protein>
    <recommendedName>
        <fullName evidence="12">Adenylate kinase</fullName>
    </recommendedName>
</protein>
<keyword evidence="4 5" id="KW-0418">Kinase</keyword>
<dbReference type="InterPro" id="IPR036193">
    <property type="entry name" value="ADK_active_lid_dom_sf"/>
</dbReference>
<evidence type="ECO:0000256" key="5">
    <source>
        <dbReference type="RuleBase" id="RU003330"/>
    </source>
</evidence>
<evidence type="ECO:0000313" key="7">
    <source>
        <dbReference type="EMBL" id="CAF0804531.1"/>
    </source>
</evidence>
<sequence>MDQSKRPVTISPEFLLYAEKHSLFELFQRCISSLLVERPSDPITYLVDLLKKDTDAPKIVIIGPPSSGRKTLAKLLCKKLNTILIQPEDLLSEAPSKLKDKLPRDPSLENVSATLWAQLYDERLRDFDCIRRGWVIVGFPTTREQTLALQAKGVCPKHVVCLEAPDNVMVERAAGKRVDPRTKEIYHITWNAPSRDVEERLVFPEESSEKAMHMRLKDYRRNIDGIKDCFKSVSRTINADQPMNDLLSQAYSFVSKKARSVAPRTPRVAILGPTGSGRKSVAAQISRKYDIPIVSIPTLIKQQVVNKTAVGNAMKPYVERQTFVPDSLLLQIIRERLSQLDCVTKGWILIGFPRTREQAESLARSGFQPTRVFFLDIPIDIAIERLTNRQLDPITGERYHSQDNPPSTQQTKSRLIKHHQDDEEIVRKRYQAYTIYFDELQELYSDALHISADQDPYTVFEAVEAGIVNPVSKDGNY</sequence>
<reference evidence="7" key="1">
    <citation type="submission" date="2021-02" db="EMBL/GenBank/DDBJ databases">
        <authorList>
            <person name="Nowell W R."/>
        </authorList>
    </citation>
    <scope>NUCLEOTIDE SEQUENCE</scope>
</reference>
<feature type="region of interest" description="Disordered" evidence="6">
    <location>
        <begin position="395"/>
        <end position="414"/>
    </location>
</feature>
<dbReference type="AlphaFoldDB" id="A0A813T2T8"/>
<dbReference type="GO" id="GO:0005524">
    <property type="term" value="F:ATP binding"/>
    <property type="evidence" value="ECO:0007669"/>
    <property type="project" value="InterPro"/>
</dbReference>
<dbReference type="InterPro" id="IPR027417">
    <property type="entry name" value="P-loop_NTPase"/>
</dbReference>
<evidence type="ECO:0000256" key="3">
    <source>
        <dbReference type="ARBA" id="ARBA00022741"/>
    </source>
</evidence>
<dbReference type="EMBL" id="CAJNOK010008547">
    <property type="protein sequence ID" value="CAF1066541.1"/>
    <property type="molecule type" value="Genomic_DNA"/>
</dbReference>
<dbReference type="CDD" id="cd22979">
    <property type="entry name" value="DD_AK8"/>
    <property type="match status" value="1"/>
</dbReference>
<dbReference type="InterPro" id="IPR000850">
    <property type="entry name" value="Adenylat/UMP-CMP_kin"/>
</dbReference>
<evidence type="ECO:0000256" key="2">
    <source>
        <dbReference type="ARBA" id="ARBA00022679"/>
    </source>
</evidence>
<gene>
    <name evidence="7" type="ORF">GPM918_LOCUS3700</name>
    <name evidence="8" type="ORF">OVA965_LOCUS17684</name>
    <name evidence="9" type="ORF">SRO942_LOCUS3700</name>
    <name evidence="10" type="ORF">TMI583_LOCUS17695</name>
</gene>
<dbReference type="Proteomes" id="UP000677228">
    <property type="component" value="Unassembled WGS sequence"/>
</dbReference>
<evidence type="ECO:0000256" key="4">
    <source>
        <dbReference type="ARBA" id="ARBA00022777"/>
    </source>
</evidence>
<dbReference type="Proteomes" id="UP000682733">
    <property type="component" value="Unassembled WGS sequence"/>
</dbReference>
<evidence type="ECO:0000313" key="10">
    <source>
        <dbReference type="EMBL" id="CAF3831484.1"/>
    </source>
</evidence>
<keyword evidence="3" id="KW-0547">Nucleotide-binding</keyword>
<dbReference type="SUPFAM" id="SSF57774">
    <property type="entry name" value="Microbial and mitochondrial ADK, insert 'zinc finger' domain"/>
    <property type="match status" value="1"/>
</dbReference>
<accession>A0A813T2T8</accession>
<dbReference type="Pfam" id="PF00406">
    <property type="entry name" value="ADK"/>
    <property type="match status" value="2"/>
</dbReference>
<dbReference type="SUPFAM" id="SSF47391">
    <property type="entry name" value="Dimerization-anchoring domain of cAMP-dependent PK regulatory subunit"/>
    <property type="match status" value="1"/>
</dbReference>
<dbReference type="CDD" id="cd01428">
    <property type="entry name" value="ADK"/>
    <property type="match status" value="2"/>
</dbReference>
<dbReference type="EMBL" id="CAJOBC010000465">
    <property type="protein sequence ID" value="CAF3589832.1"/>
    <property type="molecule type" value="Genomic_DNA"/>
</dbReference>
<feature type="compositionally biased region" description="Polar residues" evidence="6">
    <location>
        <begin position="402"/>
        <end position="413"/>
    </location>
</feature>
<organism evidence="7 11">
    <name type="scientific">Didymodactylos carnosus</name>
    <dbReference type="NCBI Taxonomy" id="1234261"/>
    <lineage>
        <taxon>Eukaryota</taxon>
        <taxon>Metazoa</taxon>
        <taxon>Spiralia</taxon>
        <taxon>Gnathifera</taxon>
        <taxon>Rotifera</taxon>
        <taxon>Eurotatoria</taxon>
        <taxon>Bdelloidea</taxon>
        <taxon>Philodinida</taxon>
        <taxon>Philodinidae</taxon>
        <taxon>Didymodactylos</taxon>
    </lineage>
</organism>
<evidence type="ECO:0000313" key="11">
    <source>
        <dbReference type="Proteomes" id="UP000663829"/>
    </source>
</evidence>
<dbReference type="EMBL" id="CAJNOQ010000465">
    <property type="protein sequence ID" value="CAF0804531.1"/>
    <property type="molecule type" value="Genomic_DNA"/>
</dbReference>
<keyword evidence="11" id="KW-1185">Reference proteome</keyword>
<evidence type="ECO:0008006" key="12">
    <source>
        <dbReference type="Google" id="ProtNLM"/>
    </source>
</evidence>
<proteinExistence type="inferred from homology"/>
<comment type="similarity">
    <text evidence="1 5">Belongs to the adenylate kinase family.</text>
</comment>
<evidence type="ECO:0000313" key="9">
    <source>
        <dbReference type="EMBL" id="CAF3589832.1"/>
    </source>
</evidence>
<dbReference type="GO" id="GO:0004017">
    <property type="term" value="F:AMP kinase activity"/>
    <property type="evidence" value="ECO:0007669"/>
    <property type="project" value="InterPro"/>
</dbReference>